<dbReference type="EMBL" id="BKCJ010004986">
    <property type="protein sequence ID" value="GEU64243.1"/>
    <property type="molecule type" value="Genomic_DNA"/>
</dbReference>
<name>A0A6L2LR07_TANCI</name>
<evidence type="ECO:0000259" key="1">
    <source>
        <dbReference type="Pfam" id="PF22936"/>
    </source>
</evidence>
<dbReference type="Pfam" id="PF22936">
    <property type="entry name" value="Pol_BBD"/>
    <property type="match status" value="1"/>
</dbReference>
<accession>A0A6L2LR07</accession>
<gene>
    <name evidence="2" type="ORF">Tci_036221</name>
</gene>
<dbReference type="AlphaFoldDB" id="A0A6L2LR07"/>
<dbReference type="InterPro" id="IPR054722">
    <property type="entry name" value="PolX-like_BBD"/>
</dbReference>
<proteinExistence type="predicted"/>
<organism evidence="2">
    <name type="scientific">Tanacetum cinerariifolium</name>
    <name type="common">Dalmatian daisy</name>
    <name type="synonym">Chrysanthemum cinerariifolium</name>
    <dbReference type="NCBI Taxonomy" id="118510"/>
    <lineage>
        <taxon>Eukaryota</taxon>
        <taxon>Viridiplantae</taxon>
        <taxon>Streptophyta</taxon>
        <taxon>Embryophyta</taxon>
        <taxon>Tracheophyta</taxon>
        <taxon>Spermatophyta</taxon>
        <taxon>Magnoliopsida</taxon>
        <taxon>eudicotyledons</taxon>
        <taxon>Gunneridae</taxon>
        <taxon>Pentapetalae</taxon>
        <taxon>asterids</taxon>
        <taxon>campanulids</taxon>
        <taxon>Asterales</taxon>
        <taxon>Asteraceae</taxon>
        <taxon>Asteroideae</taxon>
        <taxon>Anthemideae</taxon>
        <taxon>Anthemidinae</taxon>
        <taxon>Tanacetum</taxon>
    </lineage>
</organism>
<sequence length="526" mass="59196">MTGNRALLTNFVEKFLRTVRFGNNDFAVISGYGDVAIGSMTIKKVYYVEGLGHNLFSVGQFCDKGLEVAFRKSTCFVRNEDGVDLLIGDRSKKEKLLQLEQWAYLSTHPSKRLNSFSYDDDDKEERSDSLDDNIISGLPSFSAITPNEPVLSTKEPDNSLMGGIEASNDNPIPFYDPIISGTPPNLTPSGESDFSLEVDSFLAVEDEPTSSQFLKSYLDPERDMLLLEAFLNDDHSFDFKTKSSSTSLNSLLEETNNFDNSLPEFTTFSNVLFDAEYESNSSDDQSCSDEDVLEKIVSKPLFEEEIIPMKMDQHPDNVESALMESLRTHDSSLSISSKIDSLLDEFASELALLKSIPPGIDETDYDFEEDIRLIEKLLYDNSSPRPLEEFVSANFDAKSESFSPSPILVKDSDSLMEEIDLFCTPDYPMPPGVVDEDYDSERDILIPKPPDGDTRILNIEMMGDIYDQKAFMHELMITLAQHQEKSPDLLSHRGLKAFQPFAKCPMMIHGQNNPILDVLLFHFYPP</sequence>
<reference evidence="2" key="1">
    <citation type="journal article" date="2019" name="Sci. Rep.">
        <title>Draft genome of Tanacetum cinerariifolium, the natural source of mosquito coil.</title>
        <authorList>
            <person name="Yamashiro T."/>
            <person name="Shiraishi A."/>
            <person name="Satake H."/>
            <person name="Nakayama K."/>
        </authorList>
    </citation>
    <scope>NUCLEOTIDE SEQUENCE</scope>
</reference>
<feature type="domain" description="Retrovirus-related Pol polyprotein from transposon TNT 1-94-like beta-barrel" evidence="1">
    <location>
        <begin position="1"/>
        <end position="65"/>
    </location>
</feature>
<comment type="caution">
    <text evidence="2">The sequence shown here is derived from an EMBL/GenBank/DDBJ whole genome shotgun (WGS) entry which is preliminary data.</text>
</comment>
<evidence type="ECO:0000313" key="2">
    <source>
        <dbReference type="EMBL" id="GEU64243.1"/>
    </source>
</evidence>
<protein>
    <submittedName>
        <fullName evidence="2">Integrase, catalytic region, zinc finger, CCHC-type, peptidase aspartic, catalytic</fullName>
    </submittedName>
</protein>